<organism evidence="1 2">
    <name type="scientific">Pseudomonas fluorescens</name>
    <dbReference type="NCBI Taxonomy" id="294"/>
    <lineage>
        <taxon>Bacteria</taxon>
        <taxon>Pseudomonadati</taxon>
        <taxon>Pseudomonadota</taxon>
        <taxon>Gammaproteobacteria</taxon>
        <taxon>Pseudomonadales</taxon>
        <taxon>Pseudomonadaceae</taxon>
        <taxon>Pseudomonas</taxon>
    </lineage>
</organism>
<proteinExistence type="predicted"/>
<sequence length="291" mass="32162">MPSRIRKMLWAAGPLSRVSSLMTASLAEDRTNTRDSALKAALTNCPSVADAQREIQTAQAGHQQSDLIPNPVLIIDAQAFRENSNTTNVNLRRTPKVCGKSHVRIEVASKSQGVATLELKHRRNDLRLDDRSLLRRHDWTARSDFSSELALTGGTRIASIRKRLNQAGTSTPILYFGRKQRSISSEANGTYQSSDLHNVAELRLRLEIRQAVDKRSKANRETKSFSQVILPAARSAEDANTNCFEIAKLNLPDVLGLPRPRTQDLTSAQLLTFNDESSGSTTTSLTWSPTS</sequence>
<evidence type="ECO:0000313" key="2">
    <source>
        <dbReference type="Proteomes" id="UP000033400"/>
    </source>
</evidence>
<gene>
    <name evidence="1" type="ORF">VD17_27895</name>
</gene>
<name>A0A0F4UZS3_PSEFL</name>
<accession>A0A0F4UZS3</accession>
<dbReference type="SUPFAM" id="SSF56954">
    <property type="entry name" value="Outer membrane efflux proteins (OEP)"/>
    <property type="match status" value="1"/>
</dbReference>
<dbReference type="EMBL" id="LACH01000072">
    <property type="protein sequence ID" value="KJZ61954.1"/>
    <property type="molecule type" value="Genomic_DNA"/>
</dbReference>
<dbReference type="AlphaFoldDB" id="A0A0F4UZS3"/>
<protein>
    <submittedName>
        <fullName evidence="1">Uncharacterized protein</fullName>
    </submittedName>
</protein>
<reference evidence="1 2" key="1">
    <citation type="submission" date="2015-03" db="EMBL/GenBank/DDBJ databases">
        <title>Comparative genomics of Pseudomonas insights into diversity of traits involved in vanlence and defense.</title>
        <authorList>
            <person name="Qin Y."/>
        </authorList>
    </citation>
    <scope>NUCLEOTIDE SEQUENCE [LARGE SCALE GENOMIC DNA]</scope>
    <source>
        <strain evidence="1 2">H24</strain>
    </source>
</reference>
<evidence type="ECO:0000313" key="1">
    <source>
        <dbReference type="EMBL" id="KJZ61954.1"/>
    </source>
</evidence>
<dbReference type="Proteomes" id="UP000033400">
    <property type="component" value="Unassembled WGS sequence"/>
</dbReference>
<dbReference type="PATRIC" id="fig|294.133.peg.5616"/>
<dbReference type="OrthoDB" id="6892668at2"/>
<comment type="caution">
    <text evidence="1">The sequence shown here is derived from an EMBL/GenBank/DDBJ whole genome shotgun (WGS) entry which is preliminary data.</text>
</comment>